<dbReference type="KEGG" id="cci:CC1G_08887"/>
<feature type="region of interest" description="Disordered" evidence="1">
    <location>
        <begin position="1"/>
        <end position="34"/>
    </location>
</feature>
<dbReference type="VEuPathDB" id="FungiDB:CC1G_08887"/>
<accession>A8P865</accession>
<evidence type="ECO:0000313" key="4">
    <source>
        <dbReference type="Proteomes" id="UP000001861"/>
    </source>
</evidence>
<name>A8P865_COPC7</name>
<evidence type="ECO:0000256" key="1">
    <source>
        <dbReference type="SAM" id="MobiDB-lite"/>
    </source>
</evidence>
<evidence type="ECO:0000256" key="2">
    <source>
        <dbReference type="SAM" id="Phobius"/>
    </source>
</evidence>
<feature type="transmembrane region" description="Helical" evidence="2">
    <location>
        <begin position="440"/>
        <end position="460"/>
    </location>
</feature>
<gene>
    <name evidence="3" type="ORF">CC1G_08887</name>
</gene>
<dbReference type="RefSeq" id="XP_001839508.2">
    <property type="nucleotide sequence ID" value="XM_001839456.2"/>
</dbReference>
<dbReference type="EMBL" id="AACS02000005">
    <property type="protein sequence ID" value="EAU82275.2"/>
    <property type="molecule type" value="Genomic_DNA"/>
</dbReference>
<keyword evidence="2" id="KW-0472">Membrane</keyword>
<keyword evidence="4" id="KW-1185">Reference proteome</keyword>
<dbReference type="InParanoid" id="A8P865"/>
<evidence type="ECO:0000313" key="3">
    <source>
        <dbReference type="EMBL" id="EAU82275.2"/>
    </source>
</evidence>
<keyword evidence="2" id="KW-0812">Transmembrane</keyword>
<reference evidence="3 4" key="1">
    <citation type="journal article" date="2010" name="Proc. Natl. Acad. Sci. U.S.A.">
        <title>Insights into evolution of multicellular fungi from the assembled chromosomes of the mushroom Coprinopsis cinerea (Coprinus cinereus).</title>
        <authorList>
            <person name="Stajich J.E."/>
            <person name="Wilke S.K."/>
            <person name="Ahren D."/>
            <person name="Au C.H."/>
            <person name="Birren B.W."/>
            <person name="Borodovsky M."/>
            <person name="Burns C."/>
            <person name="Canback B."/>
            <person name="Casselton L.A."/>
            <person name="Cheng C.K."/>
            <person name="Deng J."/>
            <person name="Dietrich F.S."/>
            <person name="Fargo D.C."/>
            <person name="Farman M.L."/>
            <person name="Gathman A.C."/>
            <person name="Goldberg J."/>
            <person name="Guigo R."/>
            <person name="Hoegger P.J."/>
            <person name="Hooker J.B."/>
            <person name="Huggins A."/>
            <person name="James T.Y."/>
            <person name="Kamada T."/>
            <person name="Kilaru S."/>
            <person name="Kodira C."/>
            <person name="Kues U."/>
            <person name="Kupfer D."/>
            <person name="Kwan H.S."/>
            <person name="Lomsadze A."/>
            <person name="Li W."/>
            <person name="Lilly W.W."/>
            <person name="Ma L.J."/>
            <person name="Mackey A.J."/>
            <person name="Manning G."/>
            <person name="Martin F."/>
            <person name="Muraguchi H."/>
            <person name="Natvig D.O."/>
            <person name="Palmerini H."/>
            <person name="Ramesh M.A."/>
            <person name="Rehmeyer C.J."/>
            <person name="Roe B.A."/>
            <person name="Shenoy N."/>
            <person name="Stanke M."/>
            <person name="Ter-Hovhannisyan V."/>
            <person name="Tunlid A."/>
            <person name="Velagapudi R."/>
            <person name="Vision T.J."/>
            <person name="Zeng Q."/>
            <person name="Zolan M.E."/>
            <person name="Pukkila P.J."/>
        </authorList>
    </citation>
    <scope>NUCLEOTIDE SEQUENCE [LARGE SCALE GENOMIC DNA]</scope>
    <source>
        <strain evidence="4">Okayama-7 / 130 / ATCC MYA-4618 / FGSC 9003</strain>
    </source>
</reference>
<dbReference type="AlphaFoldDB" id="A8P865"/>
<dbReference type="Proteomes" id="UP000001861">
    <property type="component" value="Unassembled WGS sequence"/>
</dbReference>
<dbReference type="GeneID" id="6016124"/>
<proteinExistence type="predicted"/>
<organism evidence="3 4">
    <name type="scientific">Coprinopsis cinerea (strain Okayama-7 / 130 / ATCC MYA-4618 / FGSC 9003)</name>
    <name type="common">Inky cap fungus</name>
    <name type="synonym">Hormographiella aspergillata</name>
    <dbReference type="NCBI Taxonomy" id="240176"/>
    <lineage>
        <taxon>Eukaryota</taxon>
        <taxon>Fungi</taxon>
        <taxon>Dikarya</taxon>
        <taxon>Basidiomycota</taxon>
        <taxon>Agaricomycotina</taxon>
        <taxon>Agaricomycetes</taxon>
        <taxon>Agaricomycetidae</taxon>
        <taxon>Agaricales</taxon>
        <taxon>Agaricineae</taxon>
        <taxon>Psathyrellaceae</taxon>
        <taxon>Coprinopsis</taxon>
    </lineage>
</organism>
<keyword evidence="2" id="KW-1133">Transmembrane helix</keyword>
<dbReference type="HOGENOM" id="CLU_586607_0_0_1"/>
<sequence>MVGGAVVVRPKNGLRARPKRSRDGYDPVTTPDSQGILTGARRIKITGGTFISAGGNVSLAPESPHFEPPDVYEHYEEPPDWHSLAGPPPTRLIEGPVHTAPSESEWAVNSTARTQGPASSFPPAGMSRDTRAELEGLAEYTQESLEPLELIDTASAAAGSTLHLRLTKASFKHESGRKEGLIVSDTTLLVLLKSFPYVIHLVGISAKTSPTKFTVYSDPSPSTYNNYKLGLRGVGYREFDARYETTFTLGLNYLKADGLTGLALEQIFTETRLVKSTGDAFIVVPSPFDSQASKAQAAIKIIKLVHAMIKRRVDVTPKIVRCPACLPEVFGFYGGLARAANRVIRNLESSGLNLDTLADAKAEAGGPAEWHEVMSVLRNAERLMTSLATDVLQRSRECKGGVCGWCGGRWSENEKEEGRAFIEPVGTEPGPEVVTSSSFIFRWGMILVLCIFLSFVGILFRGFYYS</sequence>
<comment type="caution">
    <text evidence="3">The sequence shown here is derived from an EMBL/GenBank/DDBJ whole genome shotgun (WGS) entry which is preliminary data.</text>
</comment>
<protein>
    <submittedName>
        <fullName evidence="3">Uncharacterized protein</fullName>
    </submittedName>
</protein>